<dbReference type="GO" id="GO:0005634">
    <property type="term" value="C:nucleus"/>
    <property type="evidence" value="ECO:0007669"/>
    <property type="project" value="TreeGrafter"/>
</dbReference>
<dbReference type="InterPro" id="IPR050663">
    <property type="entry name" value="Ankyrin-SOCS_Box"/>
</dbReference>
<dbReference type="PROSITE" id="PS50088">
    <property type="entry name" value="ANK_REPEAT"/>
    <property type="match status" value="2"/>
</dbReference>
<evidence type="ECO:0008006" key="6">
    <source>
        <dbReference type="Google" id="ProtNLM"/>
    </source>
</evidence>
<name>A0AAV2RQ95_MEGNR</name>
<protein>
    <recommendedName>
        <fullName evidence="6">Ankyrin repeat domain-containing protein</fullName>
    </recommendedName>
</protein>
<dbReference type="SMART" id="SM00248">
    <property type="entry name" value="ANK"/>
    <property type="match status" value="4"/>
</dbReference>
<comment type="caution">
    <text evidence="4">The sequence shown here is derived from an EMBL/GenBank/DDBJ whole genome shotgun (WGS) entry which is preliminary data.</text>
</comment>
<keyword evidence="1" id="KW-0677">Repeat</keyword>
<evidence type="ECO:0000313" key="4">
    <source>
        <dbReference type="EMBL" id="CAL4131559.1"/>
    </source>
</evidence>
<gene>
    <name evidence="4" type="ORF">MNOR_LOCUS26789</name>
</gene>
<dbReference type="PANTHER" id="PTHR24193">
    <property type="entry name" value="ANKYRIN REPEAT PROTEIN"/>
    <property type="match status" value="1"/>
</dbReference>
<accession>A0AAV2RQ95</accession>
<dbReference type="Pfam" id="PF12796">
    <property type="entry name" value="Ank_2"/>
    <property type="match status" value="2"/>
</dbReference>
<dbReference type="InterPro" id="IPR002110">
    <property type="entry name" value="Ankyrin_rpt"/>
</dbReference>
<sequence>MNSFNKEDYLKYSKEFFDQINTPESKREYEDLINNPRTQARYLQQMESRCRPKTEKYWILRKILVEAVKTGNERAVSNAISHGADMTIWLMAPQEYDFPCGILGLAAMHGHHNLIYYLLKAGIEVDDPGGTNRSPLHIAAERNYVEFARKLIQAGADLEKTTYETAALTSLHLAVSHGHSETIHLLLKENANIEAKAQYDYTPLHKAAQ</sequence>
<feature type="non-terminal residue" evidence="4">
    <location>
        <position position="209"/>
    </location>
</feature>
<keyword evidence="2 3" id="KW-0040">ANK repeat</keyword>
<evidence type="ECO:0000256" key="3">
    <source>
        <dbReference type="PROSITE-ProRule" id="PRU00023"/>
    </source>
</evidence>
<dbReference type="InterPro" id="IPR036770">
    <property type="entry name" value="Ankyrin_rpt-contain_sf"/>
</dbReference>
<evidence type="ECO:0000313" key="5">
    <source>
        <dbReference type="Proteomes" id="UP001497623"/>
    </source>
</evidence>
<dbReference type="GO" id="GO:0045944">
    <property type="term" value="P:positive regulation of transcription by RNA polymerase II"/>
    <property type="evidence" value="ECO:0007669"/>
    <property type="project" value="TreeGrafter"/>
</dbReference>
<reference evidence="4 5" key="1">
    <citation type="submission" date="2024-05" db="EMBL/GenBank/DDBJ databases">
        <authorList>
            <person name="Wallberg A."/>
        </authorList>
    </citation>
    <scope>NUCLEOTIDE SEQUENCE [LARGE SCALE GENOMIC DNA]</scope>
</reference>
<feature type="repeat" description="ANK" evidence="3">
    <location>
        <begin position="131"/>
        <end position="163"/>
    </location>
</feature>
<dbReference type="PANTHER" id="PTHR24193:SF121">
    <property type="entry name" value="ADA2A-CONTAINING COMPLEX COMPONENT 3, ISOFORM D"/>
    <property type="match status" value="1"/>
</dbReference>
<dbReference type="PROSITE" id="PS50297">
    <property type="entry name" value="ANK_REP_REGION"/>
    <property type="match status" value="2"/>
</dbReference>
<dbReference type="Proteomes" id="UP001497623">
    <property type="component" value="Unassembled WGS sequence"/>
</dbReference>
<dbReference type="EMBL" id="CAXKWB010027221">
    <property type="protein sequence ID" value="CAL4131559.1"/>
    <property type="molecule type" value="Genomic_DNA"/>
</dbReference>
<evidence type="ECO:0000256" key="2">
    <source>
        <dbReference type="ARBA" id="ARBA00023043"/>
    </source>
</evidence>
<dbReference type="AlphaFoldDB" id="A0AAV2RQ95"/>
<proteinExistence type="predicted"/>
<dbReference type="Gene3D" id="1.25.40.20">
    <property type="entry name" value="Ankyrin repeat-containing domain"/>
    <property type="match status" value="1"/>
</dbReference>
<organism evidence="4 5">
    <name type="scientific">Meganyctiphanes norvegica</name>
    <name type="common">Northern krill</name>
    <name type="synonym">Thysanopoda norvegica</name>
    <dbReference type="NCBI Taxonomy" id="48144"/>
    <lineage>
        <taxon>Eukaryota</taxon>
        <taxon>Metazoa</taxon>
        <taxon>Ecdysozoa</taxon>
        <taxon>Arthropoda</taxon>
        <taxon>Crustacea</taxon>
        <taxon>Multicrustacea</taxon>
        <taxon>Malacostraca</taxon>
        <taxon>Eumalacostraca</taxon>
        <taxon>Eucarida</taxon>
        <taxon>Euphausiacea</taxon>
        <taxon>Euphausiidae</taxon>
        <taxon>Meganyctiphanes</taxon>
    </lineage>
</organism>
<dbReference type="SUPFAM" id="SSF48403">
    <property type="entry name" value="Ankyrin repeat"/>
    <property type="match status" value="1"/>
</dbReference>
<evidence type="ECO:0000256" key="1">
    <source>
        <dbReference type="ARBA" id="ARBA00022737"/>
    </source>
</evidence>
<dbReference type="GO" id="GO:0000976">
    <property type="term" value="F:transcription cis-regulatory region binding"/>
    <property type="evidence" value="ECO:0007669"/>
    <property type="project" value="TreeGrafter"/>
</dbReference>
<keyword evidence="5" id="KW-1185">Reference proteome</keyword>
<feature type="repeat" description="ANK" evidence="3">
    <location>
        <begin position="166"/>
        <end position="198"/>
    </location>
</feature>